<name>A0A8J7ASN8_9CYAN</name>
<evidence type="ECO:0000313" key="1">
    <source>
        <dbReference type="EMBL" id="MBE9079635.1"/>
    </source>
</evidence>
<organism evidence="1 2">
    <name type="scientific">Vasconcelosia minhoensis LEGE 07310</name>
    <dbReference type="NCBI Taxonomy" id="915328"/>
    <lineage>
        <taxon>Bacteria</taxon>
        <taxon>Bacillati</taxon>
        <taxon>Cyanobacteriota</taxon>
        <taxon>Cyanophyceae</taxon>
        <taxon>Nodosilineales</taxon>
        <taxon>Cymatolegaceae</taxon>
        <taxon>Vasconcelosia</taxon>
        <taxon>Vasconcelosia minhoensis</taxon>
    </lineage>
</organism>
<dbReference type="AlphaFoldDB" id="A0A8J7ASN8"/>
<gene>
    <name evidence="1" type="ORF">IQ241_20435</name>
</gene>
<keyword evidence="2" id="KW-1185">Reference proteome</keyword>
<evidence type="ECO:0000313" key="2">
    <source>
        <dbReference type="Proteomes" id="UP000636505"/>
    </source>
</evidence>
<protein>
    <submittedName>
        <fullName evidence="1">Uncharacterized protein</fullName>
    </submittedName>
</protein>
<dbReference type="RefSeq" id="WP_193910795.1">
    <property type="nucleotide sequence ID" value="NZ_JADEXG010000062.1"/>
</dbReference>
<dbReference type="EMBL" id="JADEXG010000062">
    <property type="protein sequence ID" value="MBE9079635.1"/>
    <property type="molecule type" value="Genomic_DNA"/>
</dbReference>
<comment type="caution">
    <text evidence="1">The sequence shown here is derived from an EMBL/GenBank/DDBJ whole genome shotgun (WGS) entry which is preliminary data.</text>
</comment>
<accession>A0A8J7ASN8</accession>
<reference evidence="1" key="1">
    <citation type="submission" date="2020-10" db="EMBL/GenBank/DDBJ databases">
        <authorList>
            <person name="Castelo-Branco R."/>
            <person name="Eusebio N."/>
            <person name="Adriana R."/>
            <person name="Vieira A."/>
            <person name="Brugerolle De Fraissinette N."/>
            <person name="Rezende De Castro R."/>
            <person name="Schneider M.P."/>
            <person name="Vasconcelos V."/>
            <person name="Leao P.N."/>
        </authorList>
    </citation>
    <scope>NUCLEOTIDE SEQUENCE</scope>
    <source>
        <strain evidence="1">LEGE 07310</strain>
    </source>
</reference>
<dbReference type="Proteomes" id="UP000636505">
    <property type="component" value="Unassembled WGS sequence"/>
</dbReference>
<proteinExistence type="predicted"/>
<sequence length="50" mass="5786">MTTQPKIYPMPAFPTLKVRDVVASTRWYQDAVNFQQPQHGPDHRCPGRAF</sequence>